<reference evidence="1 2" key="1">
    <citation type="submission" date="2016-09" db="EMBL/GenBank/DDBJ databases">
        <title>Complete Genome Sequence of Methanosarcina thermophila MT-1.</title>
        <authorList>
            <person name="Kouzuma A."/>
        </authorList>
    </citation>
    <scope>NUCLEOTIDE SEQUENCE [LARGE SCALE GENOMIC DNA]</scope>
    <source>
        <strain evidence="1 2">MT-1</strain>
    </source>
</reference>
<name>A0A3G9CRW7_METTE</name>
<sequence length="42" mass="4704">MQDPLKQGLKLCEGYIMYPPSLEIRMQDPLKQGLKLKAIGAS</sequence>
<organism evidence="1 2">
    <name type="scientific">Methanosarcina thermophila</name>
    <dbReference type="NCBI Taxonomy" id="2210"/>
    <lineage>
        <taxon>Archaea</taxon>
        <taxon>Methanobacteriati</taxon>
        <taxon>Methanobacteriota</taxon>
        <taxon>Stenosarchaea group</taxon>
        <taxon>Methanomicrobia</taxon>
        <taxon>Methanosarcinales</taxon>
        <taxon>Methanosarcinaceae</taxon>
        <taxon>Methanosarcina</taxon>
    </lineage>
</organism>
<proteinExistence type="predicted"/>
<accession>A0A3G9CRW7</accession>
<gene>
    <name evidence="1" type="ORF">MESMT1_0823</name>
</gene>
<evidence type="ECO:0000313" key="2">
    <source>
        <dbReference type="Proteomes" id="UP000265557"/>
    </source>
</evidence>
<dbReference type="AlphaFoldDB" id="A0A3G9CRW7"/>
<dbReference type="EMBL" id="AP017646">
    <property type="protein sequence ID" value="BAW28753.1"/>
    <property type="molecule type" value="Genomic_DNA"/>
</dbReference>
<dbReference type="Proteomes" id="UP000265557">
    <property type="component" value="Chromosome"/>
</dbReference>
<protein>
    <submittedName>
        <fullName evidence="1">Uncharacterized protein</fullName>
    </submittedName>
</protein>
<evidence type="ECO:0000313" key="1">
    <source>
        <dbReference type="EMBL" id="BAW28753.1"/>
    </source>
</evidence>